<keyword evidence="1" id="KW-0812">Transmembrane</keyword>
<sequence>MGELLVVFTILALILILLSFSLFYKEGIFIKKKGGLNAITIYIVLLTSISYSSFPSNYIFQIIVSIFIGAIGLIGVFLSIYKINYYDMGRILILSSMFFNFLMLFI</sequence>
<name>A0A0C7QJG1_PARSO</name>
<protein>
    <submittedName>
        <fullName evidence="2">Uncharacterized protein</fullName>
    </submittedName>
</protein>
<proteinExistence type="predicted"/>
<dbReference type="RefSeq" id="WP_055331541.1">
    <property type="nucleotide sequence ID" value="NZ_CDNF01000003.1"/>
</dbReference>
<accession>A0A0C7QJG1</accession>
<keyword evidence="1" id="KW-0472">Membrane</keyword>
<dbReference type="EMBL" id="CEKZ01000003">
    <property type="protein sequence ID" value="CEQ03778.1"/>
    <property type="molecule type" value="Genomic_DNA"/>
</dbReference>
<gene>
    <name evidence="2" type="ORF">R28058_15111</name>
</gene>
<feature type="transmembrane region" description="Helical" evidence="1">
    <location>
        <begin position="88"/>
        <end position="105"/>
    </location>
</feature>
<feature type="transmembrane region" description="Helical" evidence="1">
    <location>
        <begin position="58"/>
        <end position="81"/>
    </location>
</feature>
<dbReference type="Proteomes" id="UP000049127">
    <property type="component" value="Unassembled WGS sequence"/>
</dbReference>
<feature type="transmembrane region" description="Helical" evidence="1">
    <location>
        <begin position="6"/>
        <end position="24"/>
    </location>
</feature>
<evidence type="ECO:0000313" key="3">
    <source>
        <dbReference type="Proteomes" id="UP000049127"/>
    </source>
</evidence>
<evidence type="ECO:0000256" key="1">
    <source>
        <dbReference type="SAM" id="Phobius"/>
    </source>
</evidence>
<keyword evidence="1" id="KW-1133">Transmembrane helix</keyword>
<reference evidence="2 3" key="1">
    <citation type="submission" date="2015-01" db="EMBL/GenBank/DDBJ databases">
        <authorList>
            <person name="Aslett A.Martin."/>
            <person name="De Silva Nishadi"/>
        </authorList>
    </citation>
    <scope>NUCLEOTIDE SEQUENCE [LARGE SCALE GENOMIC DNA]</scope>
    <source>
        <strain evidence="2 3">R28058</strain>
    </source>
</reference>
<feature type="transmembrane region" description="Helical" evidence="1">
    <location>
        <begin position="36"/>
        <end position="52"/>
    </location>
</feature>
<evidence type="ECO:0000313" key="2">
    <source>
        <dbReference type="EMBL" id="CEQ03778.1"/>
    </source>
</evidence>
<organism evidence="2 3">
    <name type="scientific">Paraclostridium sordellii</name>
    <name type="common">Clostridium sordellii</name>
    <dbReference type="NCBI Taxonomy" id="1505"/>
    <lineage>
        <taxon>Bacteria</taxon>
        <taxon>Bacillati</taxon>
        <taxon>Bacillota</taxon>
        <taxon>Clostridia</taxon>
        <taxon>Peptostreptococcales</taxon>
        <taxon>Peptostreptococcaceae</taxon>
        <taxon>Paraclostridium</taxon>
    </lineage>
</organism>
<dbReference type="AlphaFoldDB" id="A0A0C7QJG1"/>